<gene>
    <name evidence="2" type="ORF">J1C55_08625</name>
</gene>
<dbReference type="EMBL" id="JAFMPT010000009">
    <property type="protein sequence ID" value="MCC1484650.1"/>
    <property type="molecule type" value="Genomic_DNA"/>
</dbReference>
<dbReference type="Gene3D" id="2.60.120.10">
    <property type="entry name" value="Jelly Rolls"/>
    <property type="match status" value="1"/>
</dbReference>
<dbReference type="PANTHER" id="PTHR40112">
    <property type="entry name" value="H2HPP ISOMERASE"/>
    <property type="match status" value="1"/>
</dbReference>
<dbReference type="RefSeq" id="WP_227477097.1">
    <property type="nucleotide sequence ID" value="NZ_JAFMPT010000009.1"/>
</dbReference>
<dbReference type="SUPFAM" id="SSF51182">
    <property type="entry name" value="RmlC-like cupins"/>
    <property type="match status" value="1"/>
</dbReference>
<dbReference type="CDD" id="cd02238">
    <property type="entry name" value="cupin_KdgF"/>
    <property type="match status" value="1"/>
</dbReference>
<organism evidence="2 3">
    <name type="scientific">Winogradskyella immobilis</name>
    <dbReference type="NCBI Taxonomy" id="2816852"/>
    <lineage>
        <taxon>Bacteria</taxon>
        <taxon>Pseudomonadati</taxon>
        <taxon>Bacteroidota</taxon>
        <taxon>Flavobacteriia</taxon>
        <taxon>Flavobacteriales</taxon>
        <taxon>Flavobacteriaceae</taxon>
        <taxon>Winogradskyella</taxon>
    </lineage>
</organism>
<dbReference type="InterPro" id="IPR011051">
    <property type="entry name" value="RmlC_Cupin_sf"/>
</dbReference>
<feature type="domain" description="Cupin type-2" evidence="1">
    <location>
        <begin position="35"/>
        <end position="91"/>
    </location>
</feature>
<reference evidence="2" key="2">
    <citation type="submission" date="2021-10" db="EMBL/GenBank/DDBJ databases">
        <title>Genome of Winogradskyella sp. E313.</title>
        <authorList>
            <person name="Zhou Y."/>
        </authorList>
    </citation>
    <scope>NUCLEOTIDE SEQUENCE</scope>
    <source>
        <strain evidence="2">E313</strain>
    </source>
</reference>
<accession>A0ABS8ENG4</accession>
<dbReference type="Proteomes" id="UP000778797">
    <property type="component" value="Unassembled WGS sequence"/>
</dbReference>
<keyword evidence="3" id="KW-1185">Reference proteome</keyword>
<proteinExistence type="predicted"/>
<evidence type="ECO:0000259" key="1">
    <source>
        <dbReference type="Pfam" id="PF07883"/>
    </source>
</evidence>
<dbReference type="InterPro" id="IPR013096">
    <property type="entry name" value="Cupin_2"/>
</dbReference>
<dbReference type="PIRSF" id="PIRSF029883">
    <property type="entry name" value="KdgF"/>
    <property type="match status" value="1"/>
</dbReference>
<dbReference type="InterPro" id="IPR025499">
    <property type="entry name" value="KdgF"/>
</dbReference>
<comment type="caution">
    <text evidence="2">The sequence shown here is derived from an EMBL/GenBank/DDBJ whole genome shotgun (WGS) entry which is preliminary data.</text>
</comment>
<dbReference type="InterPro" id="IPR052535">
    <property type="entry name" value="Bacilysin_H2HPP_isomerase"/>
</dbReference>
<name>A0ABS8ENG4_9FLAO</name>
<dbReference type="Pfam" id="PF07883">
    <property type="entry name" value="Cupin_2"/>
    <property type="match status" value="1"/>
</dbReference>
<reference evidence="2" key="1">
    <citation type="submission" date="2021-03" db="EMBL/GenBank/DDBJ databases">
        <authorList>
            <person name="Ping X."/>
        </authorList>
    </citation>
    <scope>NUCLEOTIDE SEQUENCE</scope>
    <source>
        <strain evidence="2">E313</strain>
    </source>
</reference>
<sequence>MMVKRHNWDEVSTEQVGPKMERKLVYGDKVMIAKMKFKKGFMVPLHSHINEQVTQVVSGTMRFWFGADKEETFDMHAGDVVVIPANVPHEALMVTDVEEIDTWTPIRSDWLDGTDNYLRNDS</sequence>
<protein>
    <submittedName>
        <fullName evidence="2">Cupin domain-containing protein</fullName>
    </submittedName>
</protein>
<evidence type="ECO:0000313" key="3">
    <source>
        <dbReference type="Proteomes" id="UP000778797"/>
    </source>
</evidence>
<dbReference type="InterPro" id="IPR014710">
    <property type="entry name" value="RmlC-like_jellyroll"/>
</dbReference>
<evidence type="ECO:0000313" key="2">
    <source>
        <dbReference type="EMBL" id="MCC1484650.1"/>
    </source>
</evidence>
<dbReference type="PANTHER" id="PTHR40112:SF1">
    <property type="entry name" value="H2HPP ISOMERASE"/>
    <property type="match status" value="1"/>
</dbReference>